<dbReference type="RefSeq" id="XP_049143869.1">
    <property type="nucleotide sequence ID" value="XM_049286726.1"/>
</dbReference>
<dbReference type="GeneID" id="73341736"/>
<dbReference type="Proteomes" id="UP000830671">
    <property type="component" value="Chromosome 4"/>
</dbReference>
<sequence length="266" mass="28829">MAMSVTTHPLYLTLRYNAVACTAPQSTTAAYVPSIRFPFSSPPLPCRAYPPARLPCLISESGTSLHPPDWCANPGTGESGTPSTHCRPSKTATQYEVPYGGNLIAPRGHCHATSSSITTSCTLPTATAPEKHPKLAFPLTSHAPIVTATWPCSPSHLASFETSAQHHYAPQPSCTAVHPTCQNLSDYTRATNPRSHARLRILATTLDDLVNPRPPTYPAWLSRRQTTRRWRAHDDTLAAVGVMGIGTLGSRCRFCYNHGSSRSEWA</sequence>
<dbReference type="AlphaFoldDB" id="A0A9Q8SRN5"/>
<evidence type="ECO:0000313" key="1">
    <source>
        <dbReference type="EMBL" id="UQC82246.1"/>
    </source>
</evidence>
<organism evidence="1 2">
    <name type="scientific">Colletotrichum lupini</name>
    <dbReference type="NCBI Taxonomy" id="145971"/>
    <lineage>
        <taxon>Eukaryota</taxon>
        <taxon>Fungi</taxon>
        <taxon>Dikarya</taxon>
        <taxon>Ascomycota</taxon>
        <taxon>Pezizomycotina</taxon>
        <taxon>Sordariomycetes</taxon>
        <taxon>Hypocreomycetidae</taxon>
        <taxon>Glomerellales</taxon>
        <taxon>Glomerellaceae</taxon>
        <taxon>Colletotrichum</taxon>
        <taxon>Colletotrichum acutatum species complex</taxon>
    </lineage>
</organism>
<proteinExistence type="predicted"/>
<reference evidence="1" key="1">
    <citation type="journal article" date="2021" name="Mol. Plant Microbe Interact.">
        <title>Complete Genome Sequence of the Plant-Pathogenic Fungus Colletotrichum lupini.</title>
        <authorList>
            <person name="Baroncelli R."/>
            <person name="Pensec F."/>
            <person name="Da Lio D."/>
            <person name="Boufleur T."/>
            <person name="Vicente I."/>
            <person name="Sarrocco S."/>
            <person name="Picot A."/>
            <person name="Baraldi E."/>
            <person name="Sukno S."/>
            <person name="Thon M."/>
            <person name="Le Floch G."/>
        </authorList>
    </citation>
    <scope>NUCLEOTIDE SEQUENCE</scope>
    <source>
        <strain evidence="1">IMI 504893</strain>
    </source>
</reference>
<evidence type="ECO:0000313" key="2">
    <source>
        <dbReference type="Proteomes" id="UP000830671"/>
    </source>
</evidence>
<dbReference type="KEGG" id="clup:CLUP02_07733"/>
<gene>
    <name evidence="1" type="ORF">CLUP02_07733</name>
</gene>
<dbReference type="EMBL" id="CP019476">
    <property type="protein sequence ID" value="UQC82246.1"/>
    <property type="molecule type" value="Genomic_DNA"/>
</dbReference>
<accession>A0A9Q8SRN5</accession>
<name>A0A9Q8SRN5_9PEZI</name>
<protein>
    <submittedName>
        <fullName evidence="1">Uncharacterized protein</fullName>
    </submittedName>
</protein>
<keyword evidence="2" id="KW-1185">Reference proteome</keyword>